<proteinExistence type="predicted"/>
<accession>A0A915L514</accession>
<dbReference type="AlphaFoldDB" id="A0A915L514"/>
<protein>
    <submittedName>
        <fullName evidence="2">Uncharacterized protein</fullName>
    </submittedName>
</protein>
<evidence type="ECO:0000313" key="1">
    <source>
        <dbReference type="Proteomes" id="UP000887565"/>
    </source>
</evidence>
<keyword evidence="1" id="KW-1185">Reference proteome</keyword>
<sequence>MGIVTSTVPAIADAHRAILAEAGVLEILHTADLFDYYYYSTLILHDAMFFFVTQNFGIFNNNCKPWVFLGSLFFPVNIV</sequence>
<evidence type="ECO:0000313" key="2">
    <source>
        <dbReference type="WBParaSite" id="nRc.2.0.1.t46144-RA"/>
    </source>
</evidence>
<reference evidence="2" key="1">
    <citation type="submission" date="2022-11" db="UniProtKB">
        <authorList>
            <consortium name="WormBaseParasite"/>
        </authorList>
    </citation>
    <scope>IDENTIFICATION</scope>
</reference>
<dbReference type="Proteomes" id="UP000887565">
    <property type="component" value="Unplaced"/>
</dbReference>
<name>A0A915L514_ROMCU</name>
<dbReference type="WBParaSite" id="nRc.2.0.1.t46144-RA">
    <property type="protein sequence ID" value="nRc.2.0.1.t46144-RA"/>
    <property type="gene ID" value="nRc.2.0.1.g46144"/>
</dbReference>
<organism evidence="1 2">
    <name type="scientific">Romanomermis culicivorax</name>
    <name type="common">Nematode worm</name>
    <dbReference type="NCBI Taxonomy" id="13658"/>
    <lineage>
        <taxon>Eukaryota</taxon>
        <taxon>Metazoa</taxon>
        <taxon>Ecdysozoa</taxon>
        <taxon>Nematoda</taxon>
        <taxon>Enoplea</taxon>
        <taxon>Dorylaimia</taxon>
        <taxon>Mermithida</taxon>
        <taxon>Mermithoidea</taxon>
        <taxon>Mermithidae</taxon>
        <taxon>Romanomermis</taxon>
    </lineage>
</organism>